<dbReference type="EMBL" id="JAWJWE010000039">
    <property type="protein sequence ID" value="KAK6621122.1"/>
    <property type="molecule type" value="Genomic_DNA"/>
</dbReference>
<protein>
    <submittedName>
        <fullName evidence="2">Uncharacterized protein</fullName>
    </submittedName>
</protein>
<comment type="caution">
    <text evidence="2">The sequence shown here is derived from an EMBL/GenBank/DDBJ whole genome shotgun (WGS) entry which is preliminary data.</text>
</comment>
<reference evidence="2 3" key="1">
    <citation type="submission" date="2023-10" db="EMBL/GenBank/DDBJ databases">
        <title>Genomes of two closely related lineages of the louse Polyplax serrata with different host specificities.</title>
        <authorList>
            <person name="Martinu J."/>
            <person name="Tarabai H."/>
            <person name="Stefka J."/>
            <person name="Hypsa V."/>
        </authorList>
    </citation>
    <scope>NUCLEOTIDE SEQUENCE [LARGE SCALE GENOMIC DNA]</scope>
    <source>
        <strain evidence="2">HR10_N</strain>
    </source>
</reference>
<dbReference type="Proteomes" id="UP001372834">
    <property type="component" value="Unassembled WGS sequence"/>
</dbReference>
<evidence type="ECO:0000256" key="1">
    <source>
        <dbReference type="SAM" id="MobiDB-lite"/>
    </source>
</evidence>
<gene>
    <name evidence="2" type="ORF">RUM43_011428</name>
</gene>
<name>A0AAN8S123_POLSC</name>
<organism evidence="2 3">
    <name type="scientific">Polyplax serrata</name>
    <name type="common">Common mouse louse</name>
    <dbReference type="NCBI Taxonomy" id="468196"/>
    <lineage>
        <taxon>Eukaryota</taxon>
        <taxon>Metazoa</taxon>
        <taxon>Ecdysozoa</taxon>
        <taxon>Arthropoda</taxon>
        <taxon>Hexapoda</taxon>
        <taxon>Insecta</taxon>
        <taxon>Pterygota</taxon>
        <taxon>Neoptera</taxon>
        <taxon>Paraneoptera</taxon>
        <taxon>Psocodea</taxon>
        <taxon>Troctomorpha</taxon>
        <taxon>Phthiraptera</taxon>
        <taxon>Anoplura</taxon>
        <taxon>Polyplacidae</taxon>
        <taxon>Polyplax</taxon>
    </lineage>
</organism>
<accession>A0AAN8S123</accession>
<dbReference type="AlphaFoldDB" id="A0AAN8S123"/>
<proteinExistence type="predicted"/>
<evidence type="ECO:0000313" key="3">
    <source>
        <dbReference type="Proteomes" id="UP001372834"/>
    </source>
</evidence>
<sequence length="114" mass="13402">MQKYTHDIDTERVLDEIQFLLLKAKKKGFLFTGGWLVTSEFPSINLTRKRHHKADSLLARLVAVTDDPSSGRYRQEFSCQIPKVRKEENLKKNRERKKMLKEQKTKINKSANLN</sequence>
<feature type="region of interest" description="Disordered" evidence="1">
    <location>
        <begin position="88"/>
        <end position="114"/>
    </location>
</feature>
<evidence type="ECO:0000313" key="2">
    <source>
        <dbReference type="EMBL" id="KAK6621122.1"/>
    </source>
</evidence>